<keyword evidence="3" id="KW-1185">Reference proteome</keyword>
<dbReference type="OrthoDB" id="8117066at2"/>
<evidence type="ECO:0000313" key="2">
    <source>
        <dbReference type="EMBL" id="AZN71370.1"/>
    </source>
</evidence>
<evidence type="ECO:0000313" key="3">
    <source>
        <dbReference type="Proteomes" id="UP000268192"/>
    </source>
</evidence>
<dbReference type="AlphaFoldDB" id="A0A3S9B353"/>
<proteinExistence type="predicted"/>
<name>A0A3S9B353_9HYPH</name>
<evidence type="ECO:0000256" key="1">
    <source>
        <dbReference type="SAM" id="MobiDB-lite"/>
    </source>
</evidence>
<gene>
    <name evidence="2" type="ORF">D5400_08895</name>
</gene>
<reference evidence="2 3" key="1">
    <citation type="submission" date="2018-09" db="EMBL/GenBank/DDBJ databases">
        <title>Marinorhizobium profundi gen. nov., sp. nov., isolated from a deep-sea sediment sample from the New Britain Trench and proposal of Marinorhizobiaceae fam. nov. in the order Rhizobiales of the class Alphaproteobacteria.</title>
        <authorList>
            <person name="Cao J."/>
        </authorList>
    </citation>
    <scope>NUCLEOTIDE SEQUENCE [LARGE SCALE GENOMIC DNA]</scope>
    <source>
        <strain evidence="2 3">WS11</strain>
    </source>
</reference>
<sequence>MATSAKTPKTAGAEPKTRSKEISGQFAKGKRHSDNNGVASADPRVFSGKEEGDATWPLDADDPGVAKKK</sequence>
<organism evidence="2 3">
    <name type="scientific">Georhizobium profundi</name>
    <dbReference type="NCBI Taxonomy" id="2341112"/>
    <lineage>
        <taxon>Bacteria</taxon>
        <taxon>Pseudomonadati</taxon>
        <taxon>Pseudomonadota</taxon>
        <taxon>Alphaproteobacteria</taxon>
        <taxon>Hyphomicrobiales</taxon>
        <taxon>Rhizobiaceae</taxon>
        <taxon>Georhizobium</taxon>
    </lineage>
</organism>
<protein>
    <submittedName>
        <fullName evidence="2">Uncharacterized protein</fullName>
    </submittedName>
</protein>
<dbReference type="RefSeq" id="WP_126009641.1">
    <property type="nucleotide sequence ID" value="NZ_CP032509.1"/>
</dbReference>
<feature type="region of interest" description="Disordered" evidence="1">
    <location>
        <begin position="1"/>
        <end position="69"/>
    </location>
</feature>
<dbReference type="Proteomes" id="UP000268192">
    <property type="component" value="Chromosome"/>
</dbReference>
<accession>A0A3S9B353</accession>
<dbReference type="KEGG" id="abaw:D5400_08895"/>
<dbReference type="EMBL" id="CP032509">
    <property type="protein sequence ID" value="AZN71370.1"/>
    <property type="molecule type" value="Genomic_DNA"/>
</dbReference>